<feature type="non-terminal residue" evidence="1">
    <location>
        <position position="1"/>
    </location>
</feature>
<dbReference type="InterPro" id="IPR036237">
    <property type="entry name" value="Xyl_isomerase-like_sf"/>
</dbReference>
<protein>
    <recommendedName>
        <fullName evidence="2">Xylose isomerase-like TIM barrel domain-containing protein</fullName>
    </recommendedName>
</protein>
<dbReference type="PANTHER" id="PTHR12110:SF41">
    <property type="entry name" value="INOSOSE DEHYDRATASE"/>
    <property type="match status" value="1"/>
</dbReference>
<dbReference type="AlphaFoldDB" id="A0A383CCI7"/>
<accession>A0A383CCI7</accession>
<evidence type="ECO:0008006" key="2">
    <source>
        <dbReference type="Google" id="ProtNLM"/>
    </source>
</evidence>
<reference evidence="1" key="1">
    <citation type="submission" date="2018-05" db="EMBL/GenBank/DDBJ databases">
        <authorList>
            <person name="Lanie J.A."/>
            <person name="Ng W.-L."/>
            <person name="Kazmierczak K.M."/>
            <person name="Andrzejewski T.M."/>
            <person name="Davidsen T.M."/>
            <person name="Wayne K.J."/>
            <person name="Tettelin H."/>
            <person name="Glass J.I."/>
            <person name="Rusch D."/>
            <person name="Podicherti R."/>
            <person name="Tsui H.-C.T."/>
            <person name="Winkler M.E."/>
        </authorList>
    </citation>
    <scope>NUCLEOTIDE SEQUENCE</scope>
</reference>
<dbReference type="EMBL" id="UINC01207718">
    <property type="protein sequence ID" value="SVE29932.1"/>
    <property type="molecule type" value="Genomic_DNA"/>
</dbReference>
<dbReference type="SUPFAM" id="SSF51658">
    <property type="entry name" value="Xylose isomerase-like"/>
    <property type="match status" value="1"/>
</dbReference>
<dbReference type="Gene3D" id="3.20.20.150">
    <property type="entry name" value="Divalent-metal-dependent TIM barrel enzymes"/>
    <property type="match status" value="1"/>
</dbReference>
<gene>
    <name evidence="1" type="ORF">METZ01_LOCUS482786</name>
</gene>
<organism evidence="1">
    <name type="scientific">marine metagenome</name>
    <dbReference type="NCBI Taxonomy" id="408172"/>
    <lineage>
        <taxon>unclassified sequences</taxon>
        <taxon>metagenomes</taxon>
        <taxon>ecological metagenomes</taxon>
    </lineage>
</organism>
<sequence length="152" mass="17285">NDGFARFAREASAAARPLIEVGLTFSYHNHSFELERVGKRTGLQILADESDAATFSFEIDTYWIQHGGANPVTWLHRLRDRMHVVHLKDLAMEGSQQLFAEVGEGNLEWGPILDACRDSGIEWYLVEQDRCQRDPFDSLKLSLDNLRAMGLH</sequence>
<dbReference type="PANTHER" id="PTHR12110">
    <property type="entry name" value="HYDROXYPYRUVATE ISOMERASE"/>
    <property type="match status" value="1"/>
</dbReference>
<proteinExistence type="predicted"/>
<name>A0A383CCI7_9ZZZZ</name>
<dbReference type="InterPro" id="IPR050312">
    <property type="entry name" value="IolE/XylAMocC-like"/>
</dbReference>
<evidence type="ECO:0000313" key="1">
    <source>
        <dbReference type="EMBL" id="SVE29932.1"/>
    </source>
</evidence>